<sequence>MTRNNMTERDRLEMLTIDQLILQDHLVRKVEAAIDFSFIYLLVENLYSPFVRRSINPVVMLKMNMYSVFALCDTLLKK</sequence>
<dbReference type="InterPro" id="IPR008490">
    <property type="entry name" value="Transposase_InsH_N"/>
</dbReference>
<dbReference type="STRING" id="363870.NG54_02870"/>
<dbReference type="AlphaFoldDB" id="A0A0A6Y2E9"/>
<proteinExistence type="predicted"/>
<protein>
    <recommendedName>
        <fullName evidence="1">Transposase InsH N-terminal domain-containing protein</fullName>
    </recommendedName>
</protein>
<dbReference type="Proteomes" id="UP000030588">
    <property type="component" value="Unassembled WGS sequence"/>
</dbReference>
<name>A0A0A6Y2E9_9BACI</name>
<evidence type="ECO:0000259" key="1">
    <source>
        <dbReference type="Pfam" id="PF05598"/>
    </source>
</evidence>
<gene>
    <name evidence="2" type="ORF">NG54_02870</name>
</gene>
<evidence type="ECO:0000313" key="3">
    <source>
        <dbReference type="Proteomes" id="UP000030588"/>
    </source>
</evidence>
<dbReference type="Pfam" id="PF05598">
    <property type="entry name" value="DUF772"/>
    <property type="match status" value="1"/>
</dbReference>
<evidence type="ECO:0000313" key="2">
    <source>
        <dbReference type="EMBL" id="KHD86447.1"/>
    </source>
</evidence>
<dbReference type="EMBL" id="JRUN01000005">
    <property type="protein sequence ID" value="KHD86447.1"/>
    <property type="molecule type" value="Genomic_DNA"/>
</dbReference>
<accession>A0A0A6Y2E9</accession>
<organism evidence="2 3">
    <name type="scientific">Heyndrickxia ginsengihumi</name>
    <dbReference type="NCBI Taxonomy" id="363870"/>
    <lineage>
        <taxon>Bacteria</taxon>
        <taxon>Bacillati</taxon>
        <taxon>Bacillota</taxon>
        <taxon>Bacilli</taxon>
        <taxon>Bacillales</taxon>
        <taxon>Bacillaceae</taxon>
        <taxon>Heyndrickxia</taxon>
    </lineage>
</organism>
<feature type="domain" description="Transposase InsH N-terminal" evidence="1">
    <location>
        <begin position="17"/>
        <end position="67"/>
    </location>
</feature>
<reference evidence="2 3" key="1">
    <citation type="submission" date="2014-10" db="EMBL/GenBank/DDBJ databases">
        <title>Draft genome of phytase producing Bacillus ginsengihumi strain M2.11.</title>
        <authorList>
            <person name="Toymentseva A."/>
            <person name="Boulygina E.A."/>
            <person name="Kazakov S.V."/>
            <person name="Kayumov I."/>
            <person name="Suleimanova A.D."/>
            <person name="Mardanova A.M."/>
            <person name="Maria S.N."/>
            <person name="Sergey M.Y."/>
            <person name="Sharipova M.R."/>
        </authorList>
    </citation>
    <scope>NUCLEOTIDE SEQUENCE [LARGE SCALE GENOMIC DNA]</scope>
    <source>
        <strain evidence="2 3">M2.11</strain>
    </source>
</reference>
<comment type="caution">
    <text evidence="2">The sequence shown here is derived from an EMBL/GenBank/DDBJ whole genome shotgun (WGS) entry which is preliminary data.</text>
</comment>